<evidence type="ECO:0000256" key="3">
    <source>
        <dbReference type="SAM" id="MobiDB-lite"/>
    </source>
</evidence>
<keyword evidence="1 2" id="KW-0808">Transferase</keyword>
<reference evidence="4 5" key="1">
    <citation type="submission" date="2015-07" db="EMBL/GenBank/DDBJ databases">
        <authorList>
            <person name="Ju K.-S."/>
            <person name="Doroghazi J.R."/>
            <person name="Metcalf W.W."/>
        </authorList>
    </citation>
    <scope>NUCLEOTIDE SEQUENCE [LARGE SCALE GENOMIC DNA]</scope>
    <source>
        <strain evidence="4 5">NRRL B-3589</strain>
    </source>
</reference>
<dbReference type="InterPro" id="IPR002480">
    <property type="entry name" value="DAHP_synth_2"/>
</dbReference>
<comment type="caution">
    <text evidence="4">The sequence shown here is derived from an EMBL/GenBank/DDBJ whole genome shotgun (WGS) entry which is preliminary data.</text>
</comment>
<evidence type="ECO:0000313" key="4">
    <source>
        <dbReference type="EMBL" id="KOG90780.1"/>
    </source>
</evidence>
<feature type="region of interest" description="Disordered" evidence="3">
    <location>
        <begin position="25"/>
        <end position="50"/>
    </location>
</feature>
<keyword evidence="2" id="KW-0028">Amino-acid biosynthesis</keyword>
<dbReference type="Pfam" id="PF01474">
    <property type="entry name" value="DAHP_synth_2"/>
    <property type="match status" value="1"/>
</dbReference>
<dbReference type="Proteomes" id="UP000037020">
    <property type="component" value="Unassembled WGS sequence"/>
</dbReference>
<name>A0ABR5JBI4_9ACTN</name>
<accession>A0ABR5JBI4</accession>
<feature type="non-terminal residue" evidence="4">
    <location>
        <position position="95"/>
    </location>
</feature>
<comment type="catalytic activity">
    <reaction evidence="2">
        <text>D-erythrose 4-phosphate + phosphoenolpyruvate + H2O = 7-phospho-2-dehydro-3-deoxy-D-arabino-heptonate + phosphate</text>
        <dbReference type="Rhea" id="RHEA:14717"/>
        <dbReference type="ChEBI" id="CHEBI:15377"/>
        <dbReference type="ChEBI" id="CHEBI:16897"/>
        <dbReference type="ChEBI" id="CHEBI:43474"/>
        <dbReference type="ChEBI" id="CHEBI:58394"/>
        <dbReference type="ChEBI" id="CHEBI:58702"/>
        <dbReference type="EC" id="2.5.1.54"/>
    </reaction>
</comment>
<keyword evidence="2" id="KW-0057">Aromatic amino acid biosynthesis</keyword>
<evidence type="ECO:0000256" key="1">
    <source>
        <dbReference type="ARBA" id="ARBA00022679"/>
    </source>
</evidence>
<protein>
    <recommendedName>
        <fullName evidence="2">Phospho-2-dehydro-3-deoxyheptonate aldolase</fullName>
        <ecNumber evidence="2">2.5.1.54</ecNumber>
    </recommendedName>
</protein>
<keyword evidence="5" id="KW-1185">Reference proteome</keyword>
<organism evidence="4 5">
    <name type="scientific">Streptomyces varsoviensis</name>
    <dbReference type="NCBI Taxonomy" id="67373"/>
    <lineage>
        <taxon>Bacteria</taxon>
        <taxon>Bacillati</taxon>
        <taxon>Actinomycetota</taxon>
        <taxon>Actinomycetes</taxon>
        <taxon>Kitasatosporales</taxon>
        <taxon>Streptomycetaceae</taxon>
        <taxon>Streptomyces</taxon>
    </lineage>
</organism>
<dbReference type="EC" id="2.5.1.54" evidence="2"/>
<dbReference type="SUPFAM" id="SSF51569">
    <property type="entry name" value="Aldolase"/>
    <property type="match status" value="1"/>
</dbReference>
<dbReference type="EMBL" id="LGUT01000562">
    <property type="protein sequence ID" value="KOG90780.1"/>
    <property type="molecule type" value="Genomic_DNA"/>
</dbReference>
<proteinExistence type="inferred from homology"/>
<evidence type="ECO:0000313" key="5">
    <source>
        <dbReference type="Proteomes" id="UP000037020"/>
    </source>
</evidence>
<sequence>MPPNPGDPRGRTSVGQVREITVLTRSSLKDASAADPLDLEPGPAGQQPQWPDAALARRVRGQLATLPGLLDIDEVLALRTRLAAVAAGAALVIQA</sequence>
<gene>
    <name evidence="4" type="ORF">ADK38_06815</name>
</gene>
<comment type="pathway">
    <text evidence="2">Metabolic intermediate biosynthesis; chorismate biosynthesis; chorismate from D-erythrose 4-phosphate and phosphoenolpyruvate: step 1/7.</text>
</comment>
<evidence type="ECO:0000256" key="2">
    <source>
        <dbReference type="RuleBase" id="RU363071"/>
    </source>
</evidence>
<comment type="similarity">
    <text evidence="2">Belongs to the class-II DAHP synthase family.</text>
</comment>